<keyword evidence="1" id="KW-1015">Disulfide bond</keyword>
<dbReference type="InterPro" id="IPR036024">
    <property type="entry name" value="Somatomedin_B-like_dom_sf"/>
</dbReference>
<sequence>MDEPEKKKAIKYAVLQKHVPYSWYFRDESEDLPPLQYLEKPPQTRCYCDEDCLKRGDCCSDHYETCPPRDCQEGPWSPWSRCIPDKGACGLGKMNQTRQILAEAYGGGRECEPTLAMASCWITCAEDESAHLIDYSYTTSRSFPNETDPDLQPYCDEYEMEMVYPSPRCLMFIMSKKLVAGKRYCAECHPATVRMTHKNRCRGDVEIGLSNFWLFTHSESIYCKGKWKHTGHTPNCRCTRFPDLEPLLNY</sequence>
<comment type="caution">
    <text evidence="4">The sequence shown here is derived from an EMBL/GenBank/DDBJ whole genome shotgun (WGS) entry which is preliminary data.</text>
</comment>
<dbReference type="PANTHER" id="PTHR20920:SF5">
    <property type="entry name" value="SMB DOMAIN-CONTAINING PROTEIN"/>
    <property type="match status" value="1"/>
</dbReference>
<dbReference type="InterPro" id="IPR036383">
    <property type="entry name" value="TSP1_rpt_sf"/>
</dbReference>
<gene>
    <name evidence="4" type="ORF">MSPICULIGERA_LOCUS17050</name>
</gene>
<keyword evidence="5" id="KW-1185">Reference proteome</keyword>
<dbReference type="Pfam" id="PF25031">
    <property type="entry name" value="SBSPON_C"/>
    <property type="match status" value="1"/>
</dbReference>
<dbReference type="InterPro" id="IPR056801">
    <property type="entry name" value="SBSPON_C"/>
</dbReference>
<dbReference type="PROSITE" id="PS50092">
    <property type="entry name" value="TSP1"/>
    <property type="match status" value="1"/>
</dbReference>
<proteinExistence type="predicted"/>
<feature type="domain" description="SBSPON-like C-terminal" evidence="3">
    <location>
        <begin position="134"/>
        <end position="243"/>
    </location>
</feature>
<dbReference type="Proteomes" id="UP001177023">
    <property type="component" value="Unassembled WGS sequence"/>
</dbReference>
<evidence type="ECO:0008006" key="6">
    <source>
        <dbReference type="Google" id="ProtNLM"/>
    </source>
</evidence>
<organism evidence="4 5">
    <name type="scientific">Mesorhabditis spiculigera</name>
    <dbReference type="NCBI Taxonomy" id="96644"/>
    <lineage>
        <taxon>Eukaryota</taxon>
        <taxon>Metazoa</taxon>
        <taxon>Ecdysozoa</taxon>
        <taxon>Nematoda</taxon>
        <taxon>Chromadorea</taxon>
        <taxon>Rhabditida</taxon>
        <taxon>Rhabditina</taxon>
        <taxon>Rhabditomorpha</taxon>
        <taxon>Rhabditoidea</taxon>
        <taxon>Rhabditidae</taxon>
        <taxon>Mesorhabditinae</taxon>
        <taxon>Mesorhabditis</taxon>
    </lineage>
</organism>
<evidence type="ECO:0000259" key="3">
    <source>
        <dbReference type="Pfam" id="PF25031"/>
    </source>
</evidence>
<name>A0AA36G448_9BILA</name>
<evidence type="ECO:0000313" key="5">
    <source>
        <dbReference type="Proteomes" id="UP001177023"/>
    </source>
</evidence>
<dbReference type="AlphaFoldDB" id="A0AA36G448"/>
<evidence type="ECO:0000313" key="4">
    <source>
        <dbReference type="EMBL" id="CAJ0578809.1"/>
    </source>
</evidence>
<dbReference type="Gene3D" id="4.10.410.20">
    <property type="match status" value="1"/>
</dbReference>
<dbReference type="Pfam" id="PF01033">
    <property type="entry name" value="Somatomedin_B"/>
    <property type="match status" value="1"/>
</dbReference>
<accession>A0AA36G448</accession>
<dbReference type="InterPro" id="IPR001212">
    <property type="entry name" value="Somatomedin_B_dom"/>
</dbReference>
<dbReference type="InterPro" id="IPR039942">
    <property type="entry name" value="SBSPO"/>
</dbReference>
<evidence type="ECO:0000259" key="2">
    <source>
        <dbReference type="Pfam" id="PF01033"/>
    </source>
</evidence>
<feature type="domain" description="SMB" evidence="2">
    <location>
        <begin position="42"/>
        <end position="67"/>
    </location>
</feature>
<dbReference type="EMBL" id="CATQJA010002654">
    <property type="protein sequence ID" value="CAJ0578809.1"/>
    <property type="molecule type" value="Genomic_DNA"/>
</dbReference>
<evidence type="ECO:0000256" key="1">
    <source>
        <dbReference type="ARBA" id="ARBA00023157"/>
    </source>
</evidence>
<feature type="non-terminal residue" evidence="4">
    <location>
        <position position="250"/>
    </location>
</feature>
<dbReference type="InterPro" id="IPR000884">
    <property type="entry name" value="TSP1_rpt"/>
</dbReference>
<reference evidence="4" key="1">
    <citation type="submission" date="2023-06" db="EMBL/GenBank/DDBJ databases">
        <authorList>
            <person name="Delattre M."/>
        </authorList>
    </citation>
    <scope>NUCLEOTIDE SEQUENCE</scope>
    <source>
        <strain evidence="4">AF72</strain>
    </source>
</reference>
<dbReference type="SUPFAM" id="SSF82895">
    <property type="entry name" value="TSP-1 type 1 repeat"/>
    <property type="match status" value="1"/>
</dbReference>
<protein>
    <recommendedName>
        <fullName evidence="6">SMB domain-containing protein</fullName>
    </recommendedName>
</protein>
<dbReference type="PANTHER" id="PTHR20920">
    <property type="entry name" value="RPE-SPONDIN"/>
    <property type="match status" value="1"/>
</dbReference>
<dbReference type="Gene3D" id="2.20.100.10">
    <property type="entry name" value="Thrombospondin type-1 (TSP1) repeat"/>
    <property type="match status" value="1"/>
</dbReference>
<dbReference type="SUPFAM" id="SSF90188">
    <property type="entry name" value="Somatomedin B domain"/>
    <property type="match status" value="1"/>
</dbReference>